<evidence type="ECO:0000313" key="1">
    <source>
        <dbReference type="EMBL" id="KAJ1169377.1"/>
    </source>
</evidence>
<proteinExistence type="predicted"/>
<name>A0AAV7SZ02_PLEWA</name>
<evidence type="ECO:0000313" key="2">
    <source>
        <dbReference type="Proteomes" id="UP001066276"/>
    </source>
</evidence>
<organism evidence="1 2">
    <name type="scientific">Pleurodeles waltl</name>
    <name type="common">Iberian ribbed newt</name>
    <dbReference type="NCBI Taxonomy" id="8319"/>
    <lineage>
        <taxon>Eukaryota</taxon>
        <taxon>Metazoa</taxon>
        <taxon>Chordata</taxon>
        <taxon>Craniata</taxon>
        <taxon>Vertebrata</taxon>
        <taxon>Euteleostomi</taxon>
        <taxon>Amphibia</taxon>
        <taxon>Batrachia</taxon>
        <taxon>Caudata</taxon>
        <taxon>Salamandroidea</taxon>
        <taxon>Salamandridae</taxon>
        <taxon>Pleurodelinae</taxon>
        <taxon>Pleurodeles</taxon>
    </lineage>
</organism>
<comment type="caution">
    <text evidence="1">The sequence shown here is derived from an EMBL/GenBank/DDBJ whole genome shotgun (WGS) entry which is preliminary data.</text>
</comment>
<reference evidence="1" key="1">
    <citation type="journal article" date="2022" name="bioRxiv">
        <title>Sequencing and chromosome-scale assembly of the giantPleurodeles waltlgenome.</title>
        <authorList>
            <person name="Brown T."/>
            <person name="Elewa A."/>
            <person name="Iarovenko S."/>
            <person name="Subramanian E."/>
            <person name="Araus A.J."/>
            <person name="Petzold A."/>
            <person name="Susuki M."/>
            <person name="Suzuki K.-i.T."/>
            <person name="Hayashi T."/>
            <person name="Toyoda A."/>
            <person name="Oliveira C."/>
            <person name="Osipova E."/>
            <person name="Leigh N.D."/>
            <person name="Simon A."/>
            <person name="Yun M.H."/>
        </authorList>
    </citation>
    <scope>NUCLEOTIDE SEQUENCE</scope>
    <source>
        <strain evidence="1">20211129_DDA</strain>
        <tissue evidence="1">Liver</tissue>
    </source>
</reference>
<gene>
    <name evidence="1" type="ORF">NDU88_001270</name>
</gene>
<dbReference type="EMBL" id="JANPWB010000007">
    <property type="protein sequence ID" value="KAJ1169377.1"/>
    <property type="molecule type" value="Genomic_DNA"/>
</dbReference>
<accession>A0AAV7SZ02</accession>
<dbReference type="Proteomes" id="UP001066276">
    <property type="component" value="Chromosome 4_1"/>
</dbReference>
<dbReference type="AlphaFoldDB" id="A0AAV7SZ02"/>
<protein>
    <submittedName>
        <fullName evidence="1">Uncharacterized protein</fullName>
    </submittedName>
</protein>
<sequence length="72" mass="7792">MGQFPGPERTETPAPVVEEAGPCLTSVLPSLQLIELQEKSVPEDSVTTFLPKKVPVTSLATSVEEAIEWDKL</sequence>
<keyword evidence="2" id="KW-1185">Reference proteome</keyword>